<dbReference type="Proteomes" id="UP001143700">
    <property type="component" value="Unassembled WGS sequence"/>
</dbReference>
<evidence type="ECO:0000256" key="1">
    <source>
        <dbReference type="SAM" id="Coils"/>
    </source>
</evidence>
<dbReference type="AlphaFoldDB" id="A0A9X3W921"/>
<gene>
    <name evidence="3" type="ORF">ODV15_07570</name>
</gene>
<name>A0A9X3W921_LACAM</name>
<feature type="coiled-coil region" evidence="1">
    <location>
        <begin position="36"/>
        <end position="63"/>
    </location>
</feature>
<reference evidence="3" key="1">
    <citation type="journal article" date="2022" name="Microorganisms">
        <title>Antibiotic Susceptibility, Resistance Gene Determinants and Corresponding Genomic Regions in Lactobacillus amylovorus Isolates Derived from Wild Boars and Domestic Pigs.</title>
        <authorList>
            <person name="Moravkova M."/>
            <person name="Kostovova I."/>
            <person name="Kavanova K."/>
            <person name="Pechar R."/>
            <person name="Stanek S."/>
            <person name="Brychta A."/>
            <person name="Zeman M."/>
            <person name="Kubasova T."/>
        </authorList>
    </citation>
    <scope>NUCLEOTIDE SEQUENCE</scope>
    <source>
        <strain evidence="3">M356A</strain>
    </source>
</reference>
<proteinExistence type="predicted"/>
<reference evidence="3" key="2">
    <citation type="submission" date="2022-10" db="EMBL/GenBank/DDBJ databases">
        <authorList>
            <person name="Kostovova I."/>
            <person name="Moravkova M."/>
            <person name="Pechar R."/>
        </authorList>
    </citation>
    <scope>NUCLEOTIDE SEQUENCE</scope>
    <source>
        <strain evidence="3">M356A</strain>
    </source>
</reference>
<accession>A0A9X3W921</accession>
<comment type="caution">
    <text evidence="3">The sequence shown here is derived from an EMBL/GenBank/DDBJ whole genome shotgun (WGS) entry which is preliminary data.</text>
</comment>
<keyword evidence="2" id="KW-1133">Transmembrane helix</keyword>
<evidence type="ECO:0000313" key="3">
    <source>
        <dbReference type="EMBL" id="MDB6262405.1"/>
    </source>
</evidence>
<keyword evidence="2" id="KW-0472">Membrane</keyword>
<evidence type="ECO:0000313" key="4">
    <source>
        <dbReference type="Proteomes" id="UP001143700"/>
    </source>
</evidence>
<keyword evidence="2" id="KW-0812">Transmembrane</keyword>
<dbReference type="EMBL" id="JAOTGU010000010">
    <property type="protein sequence ID" value="MDB6262405.1"/>
    <property type="molecule type" value="Genomic_DNA"/>
</dbReference>
<keyword evidence="1" id="KW-0175">Coiled coil</keyword>
<organism evidence="3 4">
    <name type="scientific">Lactobacillus amylovorus</name>
    <dbReference type="NCBI Taxonomy" id="1604"/>
    <lineage>
        <taxon>Bacteria</taxon>
        <taxon>Bacillati</taxon>
        <taxon>Bacillota</taxon>
        <taxon>Bacilli</taxon>
        <taxon>Lactobacillales</taxon>
        <taxon>Lactobacillaceae</taxon>
        <taxon>Lactobacillus</taxon>
    </lineage>
</organism>
<sequence length="219" mass="24719">MKNPKFLLSWLIFADVVLAGLLIFLFWVNSSNASRTNAEEDQVEQLSLQIDRKQAKLNEQARQQGLNSSNVSIRMNVKQLDAQKKAKKVANKLFPILFTFSSSNEYNSRANQAKDLVTDAVLKNEDIFGSDYQDGSHYVDSSGLHDKFTSINFNSGLLTSDGKLPIMVRVNYLTWFEGQNKSSMGDIYLGEYDYTNNKISSLRMAENVYQANQAENAGF</sequence>
<protein>
    <submittedName>
        <fullName evidence="3">Uncharacterized protein</fullName>
    </submittedName>
</protein>
<evidence type="ECO:0000256" key="2">
    <source>
        <dbReference type="SAM" id="Phobius"/>
    </source>
</evidence>
<feature type="transmembrane region" description="Helical" evidence="2">
    <location>
        <begin position="7"/>
        <end position="28"/>
    </location>
</feature>
<dbReference type="RefSeq" id="WP_271870314.1">
    <property type="nucleotide sequence ID" value="NZ_JAOTGU010000010.1"/>
</dbReference>